<feature type="region of interest" description="Disordered" evidence="1">
    <location>
        <begin position="265"/>
        <end position="293"/>
    </location>
</feature>
<feature type="non-terminal residue" evidence="2">
    <location>
        <position position="1"/>
    </location>
</feature>
<feature type="compositionally biased region" description="Low complexity" evidence="1">
    <location>
        <begin position="40"/>
        <end position="63"/>
    </location>
</feature>
<gene>
    <name evidence="2" type="ORF">Agub_g3725</name>
</gene>
<feature type="compositionally biased region" description="Low complexity" evidence="1">
    <location>
        <begin position="435"/>
        <end position="467"/>
    </location>
</feature>
<feature type="region of interest" description="Disordered" evidence="1">
    <location>
        <begin position="397"/>
        <end position="470"/>
    </location>
</feature>
<feature type="compositionally biased region" description="Low complexity" evidence="1">
    <location>
        <begin position="1"/>
        <end position="29"/>
    </location>
</feature>
<reference evidence="2 3" key="1">
    <citation type="journal article" date="2021" name="Sci. Rep.">
        <title>Genome sequencing of the multicellular alga Astrephomene provides insights into convergent evolution of germ-soma differentiation.</title>
        <authorList>
            <person name="Yamashita S."/>
            <person name="Yamamoto K."/>
            <person name="Matsuzaki R."/>
            <person name="Suzuki S."/>
            <person name="Yamaguchi H."/>
            <person name="Hirooka S."/>
            <person name="Minakuchi Y."/>
            <person name="Miyagishima S."/>
            <person name="Kawachi M."/>
            <person name="Toyoda A."/>
            <person name="Nozaki H."/>
        </authorList>
    </citation>
    <scope>NUCLEOTIDE SEQUENCE [LARGE SCALE GENOMIC DNA]</scope>
    <source>
        <strain evidence="2 3">NIES-4017</strain>
    </source>
</reference>
<sequence length="556" mass="58340">PAAIASAADATPGPAAAAADQAAAPGAAPVHETPLSAEAQAGGPQQRYDQQQPQQQQQEQHLQQRAHRLHHQQLLRAAQQTEMDTQVQGGQRPGPSLDADSQSTPISPRAAAAQEVDSEAVSASSEAKPEVRGTTEYASEPQKYGITPLPPTSSPLTKLDAAAINALPDAAVVQLAAASISVREEAASAAVADVAAAGYYHLVPAYSRLRGLLEMQGFYPDPAALQRRSTQISLVTAAEAAQARDATAAALGGRRLLGRWRQREAAAAPGPLAEGAAEATRREVRKEGKVTEEVEAQPVIPPEIMPPPQLQGLAEASQWVEAEAAAAAAARLIEGGSGSNSAPPPPPPPRNDPHSWAFGPDFDVSDSDYADGCWYGAGNLKVLEMRLGQDLAALAVHQPPRTSSTPSAATDDDAAGDSRKGRGDGHHEHHRDLMSSLSSSSPAASKPSQARSDIMPGPSSGSSSQQPEELEGTMVPLFGPVIEGRVKVYVDGRLEAGVEGRHVFDAQGNRVALIVRGSFPGVRTIHFFDATSRRLRLLCRCVKARLLPSPAWLFPP</sequence>
<feature type="compositionally biased region" description="Basic and acidic residues" evidence="1">
    <location>
        <begin position="279"/>
        <end position="292"/>
    </location>
</feature>
<dbReference type="AlphaFoldDB" id="A0AAD3DL50"/>
<dbReference type="PANTHER" id="PTHR45286:SF1">
    <property type="entry name" value="CHAPERONE DNAJ-DOMAIN SUPERFAMILY PROTEIN"/>
    <property type="match status" value="1"/>
</dbReference>
<evidence type="ECO:0000313" key="3">
    <source>
        <dbReference type="Proteomes" id="UP001054857"/>
    </source>
</evidence>
<evidence type="ECO:0000313" key="2">
    <source>
        <dbReference type="EMBL" id="GFR42767.1"/>
    </source>
</evidence>
<dbReference type="EMBL" id="BMAR01000004">
    <property type="protein sequence ID" value="GFR42767.1"/>
    <property type="molecule type" value="Genomic_DNA"/>
</dbReference>
<keyword evidence="3" id="KW-1185">Reference proteome</keyword>
<dbReference type="Proteomes" id="UP001054857">
    <property type="component" value="Unassembled WGS sequence"/>
</dbReference>
<feature type="non-terminal residue" evidence="2">
    <location>
        <position position="556"/>
    </location>
</feature>
<evidence type="ECO:0000256" key="1">
    <source>
        <dbReference type="SAM" id="MobiDB-lite"/>
    </source>
</evidence>
<accession>A0AAD3DL50</accession>
<dbReference type="PANTHER" id="PTHR45286">
    <property type="entry name" value="CHAPERONE DNAJ-DOMAIN SUPERFAMILY PROTEIN"/>
    <property type="match status" value="1"/>
</dbReference>
<name>A0AAD3DL50_9CHLO</name>
<feature type="compositionally biased region" description="Basic residues" evidence="1">
    <location>
        <begin position="64"/>
        <end position="73"/>
    </location>
</feature>
<feature type="compositionally biased region" description="Low complexity" evidence="1">
    <location>
        <begin position="265"/>
        <end position="278"/>
    </location>
</feature>
<feature type="compositionally biased region" description="Low complexity" evidence="1">
    <location>
        <begin position="110"/>
        <end position="126"/>
    </location>
</feature>
<comment type="caution">
    <text evidence="2">The sequence shown here is derived from an EMBL/GenBank/DDBJ whole genome shotgun (WGS) entry which is preliminary data.</text>
</comment>
<organism evidence="2 3">
    <name type="scientific">Astrephomene gubernaculifera</name>
    <dbReference type="NCBI Taxonomy" id="47775"/>
    <lineage>
        <taxon>Eukaryota</taxon>
        <taxon>Viridiplantae</taxon>
        <taxon>Chlorophyta</taxon>
        <taxon>core chlorophytes</taxon>
        <taxon>Chlorophyceae</taxon>
        <taxon>CS clade</taxon>
        <taxon>Chlamydomonadales</taxon>
        <taxon>Astrephomenaceae</taxon>
        <taxon>Astrephomene</taxon>
    </lineage>
</organism>
<proteinExistence type="predicted"/>
<protein>
    <submittedName>
        <fullName evidence="2">Uncharacterized protein</fullName>
    </submittedName>
</protein>
<feature type="region of interest" description="Disordered" evidence="1">
    <location>
        <begin position="335"/>
        <end position="359"/>
    </location>
</feature>
<feature type="compositionally biased region" description="Basic and acidic residues" evidence="1">
    <location>
        <begin position="416"/>
        <end position="433"/>
    </location>
</feature>
<feature type="compositionally biased region" description="Low complexity" evidence="1">
    <location>
        <begin position="399"/>
        <end position="409"/>
    </location>
</feature>
<feature type="region of interest" description="Disordered" evidence="1">
    <location>
        <begin position="1"/>
        <end position="151"/>
    </location>
</feature>